<dbReference type="AlphaFoldDB" id="A0A5B7HZG2"/>
<evidence type="ECO:0000256" key="1">
    <source>
        <dbReference type="SAM" id="MobiDB-lite"/>
    </source>
</evidence>
<proteinExistence type="predicted"/>
<reference evidence="2 3" key="1">
    <citation type="submission" date="2019-05" db="EMBL/GenBank/DDBJ databases">
        <title>Another draft genome of Portunus trituberculatus and its Hox gene families provides insights of decapod evolution.</title>
        <authorList>
            <person name="Jeong J.-H."/>
            <person name="Song I."/>
            <person name="Kim S."/>
            <person name="Choi T."/>
            <person name="Kim D."/>
            <person name="Ryu S."/>
            <person name="Kim W."/>
        </authorList>
    </citation>
    <scope>NUCLEOTIDE SEQUENCE [LARGE SCALE GENOMIC DNA]</scope>
    <source>
        <tissue evidence="2">Muscle</tissue>
    </source>
</reference>
<keyword evidence="3" id="KW-1185">Reference proteome</keyword>
<protein>
    <submittedName>
        <fullName evidence="2">Uncharacterized protein</fullName>
    </submittedName>
</protein>
<dbReference type="Proteomes" id="UP000324222">
    <property type="component" value="Unassembled WGS sequence"/>
</dbReference>
<organism evidence="2 3">
    <name type="scientific">Portunus trituberculatus</name>
    <name type="common">Swimming crab</name>
    <name type="synonym">Neptunus trituberculatus</name>
    <dbReference type="NCBI Taxonomy" id="210409"/>
    <lineage>
        <taxon>Eukaryota</taxon>
        <taxon>Metazoa</taxon>
        <taxon>Ecdysozoa</taxon>
        <taxon>Arthropoda</taxon>
        <taxon>Crustacea</taxon>
        <taxon>Multicrustacea</taxon>
        <taxon>Malacostraca</taxon>
        <taxon>Eumalacostraca</taxon>
        <taxon>Eucarida</taxon>
        <taxon>Decapoda</taxon>
        <taxon>Pleocyemata</taxon>
        <taxon>Brachyura</taxon>
        <taxon>Eubrachyura</taxon>
        <taxon>Portunoidea</taxon>
        <taxon>Portunidae</taxon>
        <taxon>Portuninae</taxon>
        <taxon>Portunus</taxon>
    </lineage>
</organism>
<name>A0A5B7HZG2_PORTR</name>
<evidence type="ECO:0000313" key="3">
    <source>
        <dbReference type="Proteomes" id="UP000324222"/>
    </source>
</evidence>
<sequence>MCVPGEAAGRRIAGGKGQCGIARSLPGIPPSHLLPECFLPRHTAIQAMLIALLHPRGPPPGLTPPVVHCARSIAPIAITTRHKHTELKQIPAHRPLPQQTKSTT</sequence>
<dbReference type="EMBL" id="VSRR010037708">
    <property type="protein sequence ID" value="MPC73874.1"/>
    <property type="molecule type" value="Genomic_DNA"/>
</dbReference>
<gene>
    <name evidence="2" type="ORF">E2C01_068215</name>
</gene>
<accession>A0A5B7HZG2</accession>
<comment type="caution">
    <text evidence="2">The sequence shown here is derived from an EMBL/GenBank/DDBJ whole genome shotgun (WGS) entry which is preliminary data.</text>
</comment>
<feature type="region of interest" description="Disordered" evidence="1">
    <location>
        <begin position="85"/>
        <end position="104"/>
    </location>
</feature>
<evidence type="ECO:0000313" key="2">
    <source>
        <dbReference type="EMBL" id="MPC73874.1"/>
    </source>
</evidence>